<feature type="compositionally biased region" description="Polar residues" evidence="10">
    <location>
        <begin position="643"/>
        <end position="657"/>
    </location>
</feature>
<feature type="compositionally biased region" description="Polar residues" evidence="10">
    <location>
        <begin position="208"/>
        <end position="220"/>
    </location>
</feature>
<feature type="region of interest" description="Disordered" evidence="10">
    <location>
        <begin position="315"/>
        <end position="351"/>
    </location>
</feature>
<organism evidence="11 12">
    <name type="scientific">Aedes albopictus</name>
    <name type="common">Asian tiger mosquito</name>
    <name type="synonym">Stegomyia albopicta</name>
    <dbReference type="NCBI Taxonomy" id="7160"/>
    <lineage>
        <taxon>Eukaryota</taxon>
        <taxon>Metazoa</taxon>
        <taxon>Ecdysozoa</taxon>
        <taxon>Arthropoda</taxon>
        <taxon>Hexapoda</taxon>
        <taxon>Insecta</taxon>
        <taxon>Pterygota</taxon>
        <taxon>Neoptera</taxon>
        <taxon>Endopterygota</taxon>
        <taxon>Diptera</taxon>
        <taxon>Nematocera</taxon>
        <taxon>Culicoidea</taxon>
        <taxon>Culicidae</taxon>
        <taxon>Culicinae</taxon>
        <taxon>Aedini</taxon>
        <taxon>Aedes</taxon>
        <taxon>Stegomyia</taxon>
    </lineage>
</organism>
<feature type="region of interest" description="Disordered" evidence="10">
    <location>
        <begin position="632"/>
        <end position="671"/>
    </location>
</feature>
<feature type="compositionally biased region" description="Low complexity" evidence="10">
    <location>
        <begin position="727"/>
        <end position="741"/>
    </location>
</feature>
<keyword evidence="7 9" id="KW-0175">Coiled coil</keyword>
<dbReference type="PANTHER" id="PTHR34031:SF1">
    <property type="entry name" value="CENTROSOMAL PROTEIN OF 162 KDA"/>
    <property type="match status" value="1"/>
</dbReference>
<evidence type="ECO:0000256" key="2">
    <source>
        <dbReference type="ARBA" id="ARBA00009485"/>
    </source>
</evidence>
<feature type="region of interest" description="Disordered" evidence="10">
    <location>
        <begin position="202"/>
        <end position="280"/>
    </location>
</feature>
<keyword evidence="6" id="KW-0970">Cilium biogenesis/degradation</keyword>
<feature type="compositionally biased region" description="Low complexity" evidence="10">
    <location>
        <begin position="238"/>
        <end position="251"/>
    </location>
</feature>
<keyword evidence="4" id="KW-0963">Cytoplasm</keyword>
<dbReference type="GeneID" id="109415218"/>
<comment type="similarity">
    <text evidence="2">Belongs to the CEP162 family.</text>
</comment>
<keyword evidence="8" id="KW-0206">Cytoskeleton</keyword>
<evidence type="ECO:0000256" key="1">
    <source>
        <dbReference type="ARBA" id="ARBA00004114"/>
    </source>
</evidence>
<evidence type="ECO:0000313" key="11">
    <source>
        <dbReference type="EnsemblMetazoa" id="AALFPA23_003254.P3503"/>
    </source>
</evidence>
<feature type="compositionally biased region" description="Polar residues" evidence="10">
    <location>
        <begin position="897"/>
        <end position="908"/>
    </location>
</feature>
<feature type="coiled-coil region" evidence="9">
    <location>
        <begin position="441"/>
        <end position="482"/>
    </location>
</feature>
<feature type="compositionally biased region" description="Polar residues" evidence="10">
    <location>
        <begin position="339"/>
        <end position="351"/>
    </location>
</feature>
<evidence type="ECO:0000256" key="7">
    <source>
        <dbReference type="ARBA" id="ARBA00023054"/>
    </source>
</evidence>
<protein>
    <recommendedName>
        <fullName evidence="3">Centrosomal protein of 162 kDa</fullName>
    </recommendedName>
</protein>
<sequence>MSLKQSHPPANPEVGGVRSSSGMMEKLLEAQQQQLDDITSESSFLEFLRNEQRCMTTAGVLLGGPNGDGGNGEEVDVDSIFEKVSQLAGGSEEGKSVDDILREAEQLIRKQHPLFGGNGADDCSVGFDGMRRVERATRSLRDISCESTPMEMRSGVLEELEAIARREEESRSFAKQIFHDEDHEPPPVDLIRRKSFTICTAGEEPDSQCGQRPTSDQTYIVPTPASAPIATEMRNRRNTTGRTGSAGSSSAPNKSASTPKKRNSIPRPSPAMPTPASQLPRKSIEAENKENHLLLTQSRIRDLEEIYNLTLNEVSKEQRKSPSPAPTLVREKTFCDKSTAPSPTRTTQDSLVSWAKERELESSITKLQEKLKDTEERFESLKIQYDTLSQVHRALRENHGSIQEESDKLKLDVQHLTECANVLRSELQSARSDRDAAMELQKILQSELEESRRDRKRYQELNEKDTKTIQDLQRQCREMERILMRKHPDSVSALIVASKNTNNNKPTEDASQTRRLLEQRIAQLEADAKEQDAKAQGILANVQARFNSVQSKYETHIADLEMQVLSLQEINSKLNEKIIRQMDELSSITSHAAVSLPKVNSIAIATSSSFTQTEDIPDKDCIKTRSISVQTDSKLTGTGGPGRNQSSTGPKRASSANAGGKLPNSLSDSQIQSREDAHLLATIRGMRVDLAIKEKAVQRLTREVEDCKKTIKKLQKERDTYLKSEGRSGTSSSTSSSMGKGKAYDPSHYADGGGVASDASALKDAHLKIKLLEADYKTLHDKRLQDLKTLQAAHERELAACHETVRILQQRLSEREETLQHTKEKRRPNHNIDYYALKAKVTSLERRHSEREQRLHMLVEALSKGGKLNGVHIRALAAAAAATGGNPTAIGDEENHNLVNPQPQQHHNATVGGN</sequence>
<reference evidence="11" key="2">
    <citation type="submission" date="2025-05" db="UniProtKB">
        <authorList>
            <consortium name="EnsemblMetazoa"/>
        </authorList>
    </citation>
    <scope>IDENTIFICATION</scope>
    <source>
        <strain evidence="11">Foshan</strain>
    </source>
</reference>
<name>A0ABM1XVF5_AEDAL</name>
<keyword evidence="5" id="KW-0493">Microtubule</keyword>
<dbReference type="RefSeq" id="XP_062700223.1">
    <property type="nucleotide sequence ID" value="XM_062844239.1"/>
</dbReference>
<comment type="subcellular location">
    <subcellularLocation>
        <location evidence="1">Cytoplasm</location>
        <location evidence="1">Cytoskeleton</location>
        <location evidence="1">Microtubule organizing center</location>
        <location evidence="1">Centrosome</location>
        <location evidence="1">Centriole</location>
    </subcellularLocation>
</comment>
<feature type="coiled-coil region" evidence="9">
    <location>
        <begin position="762"/>
        <end position="825"/>
    </location>
</feature>
<evidence type="ECO:0000256" key="9">
    <source>
        <dbReference type="SAM" id="Coils"/>
    </source>
</evidence>
<dbReference type="Proteomes" id="UP000069940">
    <property type="component" value="Unassembled WGS sequence"/>
</dbReference>
<dbReference type="PANTHER" id="PTHR34031">
    <property type="entry name" value="CENTROSOMAL PROTEIN OF 162 KDA"/>
    <property type="match status" value="1"/>
</dbReference>
<evidence type="ECO:0000313" key="12">
    <source>
        <dbReference type="Proteomes" id="UP000069940"/>
    </source>
</evidence>
<reference evidence="12" key="1">
    <citation type="journal article" date="2015" name="Proc. Natl. Acad. Sci. U.S.A.">
        <title>Genome sequence of the Asian Tiger mosquito, Aedes albopictus, reveals insights into its biology, genetics, and evolution.</title>
        <authorList>
            <person name="Chen X.G."/>
            <person name="Jiang X."/>
            <person name="Gu J."/>
            <person name="Xu M."/>
            <person name="Wu Y."/>
            <person name="Deng Y."/>
            <person name="Zhang C."/>
            <person name="Bonizzoni M."/>
            <person name="Dermauw W."/>
            <person name="Vontas J."/>
            <person name="Armbruster P."/>
            <person name="Huang X."/>
            <person name="Yang Y."/>
            <person name="Zhang H."/>
            <person name="He W."/>
            <person name="Peng H."/>
            <person name="Liu Y."/>
            <person name="Wu K."/>
            <person name="Chen J."/>
            <person name="Lirakis M."/>
            <person name="Topalis P."/>
            <person name="Van Leeuwen T."/>
            <person name="Hall A.B."/>
            <person name="Jiang X."/>
            <person name="Thorpe C."/>
            <person name="Mueller R.L."/>
            <person name="Sun C."/>
            <person name="Waterhouse R.M."/>
            <person name="Yan G."/>
            <person name="Tu Z.J."/>
            <person name="Fang X."/>
            <person name="James A.A."/>
        </authorList>
    </citation>
    <scope>NUCLEOTIDE SEQUENCE [LARGE SCALE GENOMIC DNA]</scope>
    <source>
        <strain evidence="12">Foshan</strain>
    </source>
</reference>
<feature type="coiled-coil region" evidence="9">
    <location>
        <begin position="507"/>
        <end position="577"/>
    </location>
</feature>
<dbReference type="InterPro" id="IPR038774">
    <property type="entry name" value="CEP162-like"/>
</dbReference>
<evidence type="ECO:0000256" key="10">
    <source>
        <dbReference type="SAM" id="MobiDB-lite"/>
    </source>
</evidence>
<accession>A0ABM1XVF5</accession>
<evidence type="ECO:0000256" key="4">
    <source>
        <dbReference type="ARBA" id="ARBA00022490"/>
    </source>
</evidence>
<feature type="region of interest" description="Disordered" evidence="10">
    <location>
        <begin position="887"/>
        <end position="914"/>
    </location>
</feature>
<feature type="region of interest" description="Disordered" evidence="10">
    <location>
        <begin position="718"/>
        <end position="745"/>
    </location>
</feature>
<proteinExistence type="inferred from homology"/>
<feature type="region of interest" description="Disordered" evidence="10">
    <location>
        <begin position="1"/>
        <end position="22"/>
    </location>
</feature>
<keyword evidence="12" id="KW-1185">Reference proteome</keyword>
<dbReference type="EnsemblMetazoa" id="AALFPA23_003254.R3503">
    <property type="protein sequence ID" value="AALFPA23_003254.P3503"/>
    <property type="gene ID" value="AALFPA23_003254"/>
</dbReference>
<feature type="coiled-coil region" evidence="9">
    <location>
        <begin position="357"/>
        <end position="391"/>
    </location>
</feature>
<evidence type="ECO:0000256" key="6">
    <source>
        <dbReference type="ARBA" id="ARBA00022794"/>
    </source>
</evidence>
<evidence type="ECO:0000256" key="3">
    <source>
        <dbReference type="ARBA" id="ARBA00021406"/>
    </source>
</evidence>
<evidence type="ECO:0000256" key="8">
    <source>
        <dbReference type="ARBA" id="ARBA00023212"/>
    </source>
</evidence>
<evidence type="ECO:0000256" key="5">
    <source>
        <dbReference type="ARBA" id="ARBA00022701"/>
    </source>
</evidence>